<protein>
    <recommendedName>
        <fullName evidence="3">Uncharacterized N-acetyltransferase JCM9157_870</fullName>
        <ecNumber evidence="3">2.3.1.-</ecNumber>
    </recommendedName>
</protein>
<dbReference type="EC" id="2.3.1.-" evidence="3"/>
<evidence type="ECO:0000256" key="4">
    <source>
        <dbReference type="SAM" id="MobiDB-lite"/>
    </source>
</evidence>
<reference evidence="6 7" key="1">
    <citation type="journal article" date="2014" name="Genome Announc.">
        <title>Draft Genome Sequences of Three Alkaliphilic Bacillus Strains, Bacillus wakoensis JCM 9140T, Bacillus akibai JCM 9157T, and Bacillus hemicellulosilyticus JCM 9152T.</title>
        <authorList>
            <person name="Yuki M."/>
            <person name="Oshima K."/>
            <person name="Suda W."/>
            <person name="Oshida Y."/>
            <person name="Kitamura K."/>
            <person name="Iida T."/>
            <person name="Hattori M."/>
            <person name="Ohkuma M."/>
        </authorList>
    </citation>
    <scope>NUCLEOTIDE SEQUENCE [LARGE SCALE GENOMIC DNA]</scope>
    <source>
        <strain evidence="6 7">JCM 9157</strain>
    </source>
</reference>
<keyword evidence="2 3" id="KW-0012">Acyltransferase</keyword>
<evidence type="ECO:0000256" key="3">
    <source>
        <dbReference type="HAMAP-Rule" id="MF_00824"/>
    </source>
</evidence>
<keyword evidence="1 3" id="KW-0808">Transferase</keyword>
<dbReference type="InterPro" id="IPR016181">
    <property type="entry name" value="Acyl_CoA_acyltransferase"/>
</dbReference>
<proteinExistence type="inferred from homology"/>
<evidence type="ECO:0000313" key="7">
    <source>
        <dbReference type="Proteomes" id="UP000018896"/>
    </source>
</evidence>
<dbReference type="PROSITE" id="PS51186">
    <property type="entry name" value="GNAT"/>
    <property type="match status" value="1"/>
</dbReference>
<evidence type="ECO:0000313" key="6">
    <source>
        <dbReference type="EMBL" id="GAE33844.1"/>
    </source>
</evidence>
<feature type="compositionally biased region" description="Basic and acidic residues" evidence="4">
    <location>
        <begin position="175"/>
        <end position="184"/>
    </location>
</feature>
<evidence type="ECO:0000256" key="1">
    <source>
        <dbReference type="ARBA" id="ARBA00022679"/>
    </source>
</evidence>
<dbReference type="STRING" id="1236973.JCM9157_870"/>
<dbReference type="InterPro" id="IPR017274">
    <property type="entry name" value="YlbP"/>
</dbReference>
<dbReference type="SUPFAM" id="SSF55729">
    <property type="entry name" value="Acyl-CoA N-acyltransferases (Nat)"/>
    <property type="match status" value="1"/>
</dbReference>
<dbReference type="Proteomes" id="UP000018896">
    <property type="component" value="Unassembled WGS sequence"/>
</dbReference>
<dbReference type="AlphaFoldDB" id="W4QR75"/>
<dbReference type="Pfam" id="PF00583">
    <property type="entry name" value="Acetyltransf_1"/>
    <property type="match status" value="1"/>
</dbReference>
<dbReference type="HAMAP" id="MF_00824">
    <property type="entry name" value="Acetyltransf_YlbP"/>
    <property type="match status" value="1"/>
</dbReference>
<feature type="domain" description="N-acetyltransferase" evidence="5">
    <location>
        <begin position="15"/>
        <end position="160"/>
    </location>
</feature>
<accession>W4QR75</accession>
<dbReference type="NCBIfam" id="NF010241">
    <property type="entry name" value="PRK13688.1"/>
    <property type="match status" value="1"/>
</dbReference>
<evidence type="ECO:0000256" key="2">
    <source>
        <dbReference type="ARBA" id="ARBA00023315"/>
    </source>
</evidence>
<dbReference type="CDD" id="cd04301">
    <property type="entry name" value="NAT_SF"/>
    <property type="match status" value="1"/>
</dbReference>
<dbReference type="InterPro" id="IPR000182">
    <property type="entry name" value="GNAT_dom"/>
</dbReference>
<evidence type="ECO:0000259" key="5">
    <source>
        <dbReference type="PROSITE" id="PS51186"/>
    </source>
</evidence>
<organism evidence="6 7">
    <name type="scientific">Halalkalibacter akibai (strain ATCC 43226 / DSM 21942 / CIP 109018 / JCM 9157 / 1139)</name>
    <name type="common">Bacillus akibai</name>
    <dbReference type="NCBI Taxonomy" id="1236973"/>
    <lineage>
        <taxon>Bacteria</taxon>
        <taxon>Bacillati</taxon>
        <taxon>Bacillota</taxon>
        <taxon>Bacilli</taxon>
        <taxon>Bacillales</taxon>
        <taxon>Bacillaceae</taxon>
        <taxon>Halalkalibacter</taxon>
    </lineage>
</organism>
<dbReference type="eggNOG" id="COG0454">
    <property type="taxonomic scope" value="Bacteria"/>
</dbReference>
<name>W4QR75_HALA3</name>
<gene>
    <name evidence="6" type="ORF">JCM9157_870</name>
</gene>
<keyword evidence="7" id="KW-1185">Reference proteome</keyword>
<comment type="caution">
    <text evidence="6">The sequence shown here is derived from an EMBL/GenBank/DDBJ whole genome shotgun (WGS) entry which is preliminary data.</text>
</comment>
<dbReference type="Gene3D" id="3.40.630.30">
    <property type="match status" value="1"/>
</dbReference>
<feature type="region of interest" description="Disordered" evidence="4">
    <location>
        <begin position="160"/>
        <end position="184"/>
    </location>
</feature>
<dbReference type="PIRSF" id="PIRSF037732">
    <property type="entry name" value="YlbP_prd"/>
    <property type="match status" value="1"/>
</dbReference>
<dbReference type="EMBL" id="BAUV01000004">
    <property type="protein sequence ID" value="GAE33844.1"/>
    <property type="molecule type" value="Genomic_DNA"/>
</dbReference>
<sequence length="184" mass="21420">MKGVFMMNDYKVKRLLVNYKTLEEFKNFREFGSAELSMKGDLEANIIENDSESPFYGIYYGKKLVARMSLYRIAGKFDRYFDPPQDYLELWKLEVLEPYRKQGYGEALVNFAKSFELPIKTNARQGSSEFWNHMGFEAATYDASRDRGESPFVWYPAGVHEQSSGQEPINVEATEQAKHEKDED</sequence>
<dbReference type="GO" id="GO:0016747">
    <property type="term" value="F:acyltransferase activity, transferring groups other than amino-acyl groups"/>
    <property type="evidence" value="ECO:0007669"/>
    <property type="project" value="UniProtKB-UniRule"/>
</dbReference>